<sequence>MALSANSQALQTTLTFVSALVDGISTSSAGGIGRVGRRNRIRGRSSSEPRSICNACVRDVLGVGKRGKGGGLCVSGWVGGGMNGIRLPESVLVILMLNLLVKV</sequence>
<dbReference type="AlphaFoldDB" id="A0A0D7BDE0"/>
<accession>A0A0D7BDE0</accession>
<name>A0A0D7BDE0_9AGAR</name>
<organism evidence="1 2">
    <name type="scientific">Cylindrobasidium torrendii FP15055 ss-10</name>
    <dbReference type="NCBI Taxonomy" id="1314674"/>
    <lineage>
        <taxon>Eukaryota</taxon>
        <taxon>Fungi</taxon>
        <taxon>Dikarya</taxon>
        <taxon>Basidiomycota</taxon>
        <taxon>Agaricomycotina</taxon>
        <taxon>Agaricomycetes</taxon>
        <taxon>Agaricomycetidae</taxon>
        <taxon>Agaricales</taxon>
        <taxon>Marasmiineae</taxon>
        <taxon>Physalacriaceae</taxon>
        <taxon>Cylindrobasidium</taxon>
    </lineage>
</organism>
<evidence type="ECO:0000313" key="2">
    <source>
        <dbReference type="Proteomes" id="UP000054007"/>
    </source>
</evidence>
<dbReference type="EMBL" id="KN880500">
    <property type="protein sequence ID" value="KIY68557.1"/>
    <property type="molecule type" value="Genomic_DNA"/>
</dbReference>
<dbReference type="Proteomes" id="UP000054007">
    <property type="component" value="Unassembled WGS sequence"/>
</dbReference>
<proteinExistence type="predicted"/>
<gene>
    <name evidence="1" type="ORF">CYLTODRAFT_410297</name>
</gene>
<protein>
    <submittedName>
        <fullName evidence="1">Uncharacterized protein</fullName>
    </submittedName>
</protein>
<reference evidence="1 2" key="1">
    <citation type="journal article" date="2015" name="Fungal Genet. Biol.">
        <title>Evolution of novel wood decay mechanisms in Agaricales revealed by the genome sequences of Fistulina hepatica and Cylindrobasidium torrendii.</title>
        <authorList>
            <person name="Floudas D."/>
            <person name="Held B.W."/>
            <person name="Riley R."/>
            <person name="Nagy L.G."/>
            <person name="Koehler G."/>
            <person name="Ransdell A.S."/>
            <person name="Younus H."/>
            <person name="Chow J."/>
            <person name="Chiniquy J."/>
            <person name="Lipzen A."/>
            <person name="Tritt A."/>
            <person name="Sun H."/>
            <person name="Haridas S."/>
            <person name="LaButti K."/>
            <person name="Ohm R.A."/>
            <person name="Kues U."/>
            <person name="Blanchette R.A."/>
            <person name="Grigoriev I.V."/>
            <person name="Minto R.E."/>
            <person name="Hibbett D.S."/>
        </authorList>
    </citation>
    <scope>NUCLEOTIDE SEQUENCE [LARGE SCALE GENOMIC DNA]</scope>
    <source>
        <strain evidence="1 2">FP15055 ss-10</strain>
    </source>
</reference>
<keyword evidence="2" id="KW-1185">Reference proteome</keyword>
<evidence type="ECO:0000313" key="1">
    <source>
        <dbReference type="EMBL" id="KIY68557.1"/>
    </source>
</evidence>